<keyword evidence="1" id="KW-0732">Signal</keyword>
<reference evidence="2 3" key="1">
    <citation type="submission" date="2018-09" db="EMBL/GenBank/DDBJ databases">
        <title>Genome sequencing of strain 6GH32-13.</title>
        <authorList>
            <person name="Weon H.-Y."/>
            <person name="Heo J."/>
            <person name="Kwon S.-W."/>
        </authorList>
    </citation>
    <scope>NUCLEOTIDE SEQUENCE [LARGE SCALE GENOMIC DNA]</scope>
    <source>
        <strain evidence="2 3">5GH32-13</strain>
    </source>
</reference>
<dbReference type="Proteomes" id="UP000263900">
    <property type="component" value="Chromosome"/>
</dbReference>
<dbReference type="OrthoDB" id="649238at2"/>
<evidence type="ECO:0008006" key="4">
    <source>
        <dbReference type="Google" id="ProtNLM"/>
    </source>
</evidence>
<name>A0A3B7MV03_9BACT</name>
<evidence type="ECO:0000313" key="2">
    <source>
        <dbReference type="EMBL" id="AXY78362.1"/>
    </source>
</evidence>
<organism evidence="2 3">
    <name type="scientific">Paraflavitalea soli</name>
    <dbReference type="NCBI Taxonomy" id="2315862"/>
    <lineage>
        <taxon>Bacteria</taxon>
        <taxon>Pseudomonadati</taxon>
        <taxon>Bacteroidota</taxon>
        <taxon>Chitinophagia</taxon>
        <taxon>Chitinophagales</taxon>
        <taxon>Chitinophagaceae</taxon>
        <taxon>Paraflavitalea</taxon>
    </lineage>
</organism>
<dbReference type="EMBL" id="CP032157">
    <property type="protein sequence ID" value="AXY78362.1"/>
    <property type="molecule type" value="Genomic_DNA"/>
</dbReference>
<accession>A0A3B7MV03</accession>
<dbReference type="RefSeq" id="WP_119054234.1">
    <property type="nucleotide sequence ID" value="NZ_CP032157.1"/>
</dbReference>
<keyword evidence="3" id="KW-1185">Reference proteome</keyword>
<feature type="chain" id="PRO_5017672948" description="DUF3316 domain-containing protein" evidence="1">
    <location>
        <begin position="20"/>
        <end position="274"/>
    </location>
</feature>
<proteinExistence type="predicted"/>
<sequence length="274" mass="31518">MKQVITMISVLLVSAAGYAQELYPYTEPASNMPSKSISAKWATKLLKSEHNDRVEQRQTPEVMFGLNKNWMVHVAGTFSDMYSSNLRWESVRLYAKYRFLSIDDVHKHFRLAAFGEVTHSVNDAYYEEVALDGDQSGVMGGIVATQLWQKLAVSGSLSYAQVTTKKPKYIEDSYPWQALNYTLSAGYLVLPREYTSYRQTNLNLYVELLGQRTLDRKQYYIDLAPAVQLIFNSNAKLNIGHRFQLNSDMHRMAEKSWLISFEYVFLNALKKRGF</sequence>
<protein>
    <recommendedName>
        <fullName evidence="4">DUF3316 domain-containing protein</fullName>
    </recommendedName>
</protein>
<dbReference type="AlphaFoldDB" id="A0A3B7MV03"/>
<feature type="signal peptide" evidence="1">
    <location>
        <begin position="1"/>
        <end position="19"/>
    </location>
</feature>
<dbReference type="KEGG" id="pseg:D3H65_32155"/>
<evidence type="ECO:0000256" key="1">
    <source>
        <dbReference type="SAM" id="SignalP"/>
    </source>
</evidence>
<evidence type="ECO:0000313" key="3">
    <source>
        <dbReference type="Proteomes" id="UP000263900"/>
    </source>
</evidence>
<gene>
    <name evidence="2" type="ORF">D3H65_32155</name>
</gene>